<sequence>MFIQQISRRRFLQTGLCGLAAGAGLSLPLLRESSSAWASTYLRPPGALGAAAFDAACIRCGLCVEACPYDTLRLFEFDGSTQSGTPYFVAREVPCEMCADIPCLHACPTGALDPGLEAIGDAEMGVAALSHPELCNSYVGNSFCDSCVRACPLQGRAISLAIGPTPMGGLFTPVVDPDVCTGCGKCEHDCIAAPAAIRVSPRHA</sequence>
<keyword evidence="5" id="KW-0249">Electron transport</keyword>
<organism evidence="9 10">
    <name type="scientific">Castellaniella hirudinis</name>
    <dbReference type="NCBI Taxonomy" id="1144617"/>
    <lineage>
        <taxon>Bacteria</taxon>
        <taxon>Pseudomonadati</taxon>
        <taxon>Pseudomonadota</taxon>
        <taxon>Betaproteobacteria</taxon>
        <taxon>Burkholderiales</taxon>
        <taxon>Alcaligenaceae</taxon>
        <taxon>Castellaniella</taxon>
    </lineage>
</organism>
<dbReference type="Gene3D" id="3.30.70.20">
    <property type="match status" value="2"/>
</dbReference>
<feature type="domain" description="4Fe-4S ferredoxin-type" evidence="8">
    <location>
        <begin position="49"/>
        <end position="77"/>
    </location>
</feature>
<evidence type="ECO:0000256" key="2">
    <source>
        <dbReference type="ARBA" id="ARBA00022485"/>
    </source>
</evidence>
<dbReference type="PROSITE" id="PS00198">
    <property type="entry name" value="4FE4S_FER_1"/>
    <property type="match status" value="1"/>
</dbReference>
<keyword evidence="7" id="KW-0411">Iron-sulfur</keyword>
<keyword evidence="2" id="KW-0004">4Fe-4S</keyword>
<evidence type="ECO:0000256" key="6">
    <source>
        <dbReference type="ARBA" id="ARBA00023004"/>
    </source>
</evidence>
<keyword evidence="6" id="KW-0408">Iron</keyword>
<dbReference type="PROSITE" id="PS51379">
    <property type="entry name" value="4FE4S_FER_2"/>
    <property type="match status" value="3"/>
</dbReference>
<evidence type="ECO:0000256" key="1">
    <source>
        <dbReference type="ARBA" id="ARBA00022448"/>
    </source>
</evidence>
<accession>A0ABV8RU07</accession>
<feature type="domain" description="4Fe-4S ferredoxin-type" evidence="8">
    <location>
        <begin position="171"/>
        <end position="202"/>
    </location>
</feature>
<dbReference type="InterPro" id="IPR017896">
    <property type="entry name" value="4Fe4S_Fe-S-bd"/>
</dbReference>
<feature type="domain" description="4Fe-4S ferredoxin-type" evidence="8">
    <location>
        <begin position="85"/>
        <end position="117"/>
    </location>
</feature>
<evidence type="ECO:0000259" key="8">
    <source>
        <dbReference type="PROSITE" id="PS51379"/>
    </source>
</evidence>
<evidence type="ECO:0000256" key="3">
    <source>
        <dbReference type="ARBA" id="ARBA00022723"/>
    </source>
</evidence>
<evidence type="ECO:0000313" key="9">
    <source>
        <dbReference type="EMBL" id="MFC4296880.1"/>
    </source>
</evidence>
<evidence type="ECO:0000256" key="7">
    <source>
        <dbReference type="ARBA" id="ARBA00023014"/>
    </source>
</evidence>
<evidence type="ECO:0000256" key="4">
    <source>
        <dbReference type="ARBA" id="ARBA00022737"/>
    </source>
</evidence>
<keyword evidence="3" id="KW-0479">Metal-binding</keyword>
<dbReference type="InterPro" id="IPR004494">
    <property type="entry name" value="MauM_NapG"/>
</dbReference>
<dbReference type="Pfam" id="PF12838">
    <property type="entry name" value="Fer4_7"/>
    <property type="match status" value="2"/>
</dbReference>
<proteinExistence type="predicted"/>
<keyword evidence="4" id="KW-0677">Repeat</keyword>
<protein>
    <submittedName>
        <fullName evidence="9">MauM/NapG family ferredoxin-type protein</fullName>
    </submittedName>
</protein>
<dbReference type="CDD" id="cd16373">
    <property type="entry name" value="DMSOR_beta_like"/>
    <property type="match status" value="1"/>
</dbReference>
<evidence type="ECO:0000313" key="10">
    <source>
        <dbReference type="Proteomes" id="UP001595756"/>
    </source>
</evidence>
<dbReference type="NCBIfam" id="TIGR00397">
    <property type="entry name" value="mauM_napG"/>
    <property type="match status" value="1"/>
</dbReference>
<comment type="caution">
    <text evidence="9">The sequence shown here is derived from an EMBL/GenBank/DDBJ whole genome shotgun (WGS) entry which is preliminary data.</text>
</comment>
<dbReference type="SUPFAM" id="SSF54862">
    <property type="entry name" value="4Fe-4S ferredoxins"/>
    <property type="match status" value="1"/>
</dbReference>
<keyword evidence="1" id="KW-0813">Transport</keyword>
<dbReference type="InterPro" id="IPR006311">
    <property type="entry name" value="TAT_signal"/>
</dbReference>
<dbReference type="RefSeq" id="WP_376811451.1">
    <property type="nucleotide sequence ID" value="NZ_JBHSDY010000002.1"/>
</dbReference>
<dbReference type="EMBL" id="JBHSDY010000002">
    <property type="protein sequence ID" value="MFC4296880.1"/>
    <property type="molecule type" value="Genomic_DNA"/>
</dbReference>
<dbReference type="Proteomes" id="UP001595756">
    <property type="component" value="Unassembled WGS sequence"/>
</dbReference>
<dbReference type="InterPro" id="IPR017900">
    <property type="entry name" value="4Fe4S_Fe_S_CS"/>
</dbReference>
<evidence type="ECO:0000256" key="5">
    <source>
        <dbReference type="ARBA" id="ARBA00022982"/>
    </source>
</evidence>
<gene>
    <name evidence="9" type="ORF">ACFO0J_02340</name>
</gene>
<dbReference type="PROSITE" id="PS51318">
    <property type="entry name" value="TAT"/>
    <property type="match status" value="1"/>
</dbReference>
<name>A0ABV8RU07_9BURK</name>
<reference evidence="10" key="1">
    <citation type="journal article" date="2019" name="Int. J. Syst. Evol. Microbiol.">
        <title>The Global Catalogue of Microorganisms (GCM) 10K type strain sequencing project: providing services to taxonomists for standard genome sequencing and annotation.</title>
        <authorList>
            <consortium name="The Broad Institute Genomics Platform"/>
            <consortium name="The Broad Institute Genome Sequencing Center for Infectious Disease"/>
            <person name="Wu L."/>
            <person name="Ma J."/>
        </authorList>
    </citation>
    <scope>NUCLEOTIDE SEQUENCE [LARGE SCALE GENOMIC DNA]</scope>
    <source>
        <strain evidence="10">CGMCC 1.19029</strain>
    </source>
</reference>
<keyword evidence="10" id="KW-1185">Reference proteome</keyword>